<protein>
    <submittedName>
        <fullName evidence="4">Saccharopine dehydrogenase-domain-containing protein</fullName>
    </submittedName>
</protein>
<dbReference type="SUPFAM" id="SSF51735">
    <property type="entry name" value="NAD(P)-binding Rossmann-fold domains"/>
    <property type="match status" value="1"/>
</dbReference>
<keyword evidence="2" id="KW-0472">Membrane</keyword>
<dbReference type="InterPro" id="IPR051276">
    <property type="entry name" value="Saccharopine_DH-like_oxidrdct"/>
</dbReference>
<feature type="domain" description="Saccharopine dehydrogenase NADP binding" evidence="3">
    <location>
        <begin position="9"/>
        <end position="141"/>
    </location>
</feature>
<dbReference type="GO" id="GO:0005886">
    <property type="term" value="C:plasma membrane"/>
    <property type="evidence" value="ECO:0007669"/>
    <property type="project" value="TreeGrafter"/>
</dbReference>
<proteinExistence type="inferred from homology"/>
<evidence type="ECO:0000256" key="1">
    <source>
        <dbReference type="ARBA" id="ARBA00038048"/>
    </source>
</evidence>
<keyword evidence="2" id="KW-1133">Transmembrane helix</keyword>
<sequence length="422" mass="46493">MVSDRNLDIIVYGATGFTGRLVCKHLSETYLRDQPDGRIRLGIGGRCEQRLKDLKAQLSLDDQVESFVADSFDGVALREMCRRTKVLIALVGPYNVYGDELIKSCVESRTHYLDLSGESFWVKRQISRLDFMAKSSGTMIVPTCGFDSVPADLNVMVSVKLLKKTLGSEKALVGSVTSGVRVKGGISGGTFASLIETFDQGLKSLIESTSPYHLSPVKGKKTDPSSLVKREPGLVGGFFIMSPINGAVVRRTWGLLESSRRSKSEDGEELSYGDEFSYDEFVITRNYFQALVISVVFKFFGLILIFRGFRVLLKRFGPQSGTGPDEKTIRSGWFEYITTAHSVDDTVQVRVTMKGTKDPGYGWTAICIAESALALLKNRDKLPGFAKSGGFLTPATGIGEVLLSRLEDLKVLKITKEVIKDR</sequence>
<evidence type="ECO:0000256" key="2">
    <source>
        <dbReference type="SAM" id="Phobius"/>
    </source>
</evidence>
<organism evidence="4 5">
    <name type="scientific">Phakopsora pachyrhizi</name>
    <name type="common">Asian soybean rust disease fungus</name>
    <dbReference type="NCBI Taxonomy" id="170000"/>
    <lineage>
        <taxon>Eukaryota</taxon>
        <taxon>Fungi</taxon>
        <taxon>Dikarya</taxon>
        <taxon>Basidiomycota</taxon>
        <taxon>Pucciniomycotina</taxon>
        <taxon>Pucciniomycetes</taxon>
        <taxon>Pucciniales</taxon>
        <taxon>Phakopsoraceae</taxon>
        <taxon>Phakopsora</taxon>
    </lineage>
</organism>
<reference evidence="4" key="1">
    <citation type="submission" date="2022-06" db="EMBL/GenBank/DDBJ databases">
        <authorList>
            <consortium name="SYNGENTA / RWTH Aachen University"/>
        </authorList>
    </citation>
    <scope>NUCLEOTIDE SEQUENCE</scope>
</reference>
<accession>A0AAV0AJP3</accession>
<evidence type="ECO:0000313" key="4">
    <source>
        <dbReference type="EMBL" id="CAH7668710.1"/>
    </source>
</evidence>
<gene>
    <name evidence="4" type="ORF">PPACK8108_LOCUS3252</name>
</gene>
<dbReference type="GO" id="GO:0005811">
    <property type="term" value="C:lipid droplet"/>
    <property type="evidence" value="ECO:0007669"/>
    <property type="project" value="TreeGrafter"/>
</dbReference>
<dbReference type="PANTHER" id="PTHR12286">
    <property type="entry name" value="SACCHAROPINE DEHYDROGENASE-LIKE OXIDOREDUCTASE"/>
    <property type="match status" value="1"/>
</dbReference>
<dbReference type="GO" id="GO:0005739">
    <property type="term" value="C:mitochondrion"/>
    <property type="evidence" value="ECO:0007669"/>
    <property type="project" value="TreeGrafter"/>
</dbReference>
<dbReference type="Proteomes" id="UP001153365">
    <property type="component" value="Unassembled WGS sequence"/>
</dbReference>
<dbReference type="InterPro" id="IPR005097">
    <property type="entry name" value="Sacchrp_dh_NADP-bd"/>
</dbReference>
<dbReference type="GO" id="GO:0009247">
    <property type="term" value="P:glycolipid biosynthetic process"/>
    <property type="evidence" value="ECO:0007669"/>
    <property type="project" value="TreeGrafter"/>
</dbReference>
<keyword evidence="5" id="KW-1185">Reference proteome</keyword>
<dbReference type="Pfam" id="PF03435">
    <property type="entry name" value="Sacchrp_dh_NADP"/>
    <property type="match status" value="1"/>
</dbReference>
<dbReference type="InterPro" id="IPR036291">
    <property type="entry name" value="NAD(P)-bd_dom_sf"/>
</dbReference>
<feature type="transmembrane region" description="Helical" evidence="2">
    <location>
        <begin position="287"/>
        <end position="306"/>
    </location>
</feature>
<comment type="caution">
    <text evidence="4">The sequence shown here is derived from an EMBL/GenBank/DDBJ whole genome shotgun (WGS) entry which is preliminary data.</text>
</comment>
<dbReference type="EMBL" id="CALTRL010000587">
    <property type="protein sequence ID" value="CAH7668710.1"/>
    <property type="molecule type" value="Genomic_DNA"/>
</dbReference>
<dbReference type="Gene3D" id="3.40.50.720">
    <property type="entry name" value="NAD(P)-binding Rossmann-like Domain"/>
    <property type="match status" value="1"/>
</dbReference>
<name>A0AAV0AJP3_PHAPC</name>
<dbReference type="PANTHER" id="PTHR12286:SF5">
    <property type="entry name" value="SACCHAROPINE DEHYDROGENASE-LIKE OXIDOREDUCTASE"/>
    <property type="match status" value="1"/>
</dbReference>
<comment type="similarity">
    <text evidence="1">Belongs to the saccharopine dehydrogenase family.</text>
</comment>
<keyword evidence="2" id="KW-0812">Transmembrane</keyword>
<dbReference type="AlphaFoldDB" id="A0AAV0AJP3"/>
<evidence type="ECO:0000259" key="3">
    <source>
        <dbReference type="Pfam" id="PF03435"/>
    </source>
</evidence>
<evidence type="ECO:0000313" key="5">
    <source>
        <dbReference type="Proteomes" id="UP001153365"/>
    </source>
</evidence>